<keyword evidence="1" id="KW-0812">Transmembrane</keyword>
<dbReference type="RefSeq" id="WP_087552615.1">
    <property type="nucleotide sequence ID" value="NZ_CP033133.1"/>
</dbReference>
<keyword evidence="1" id="KW-1133">Transmembrane helix</keyword>
<evidence type="ECO:0000313" key="2">
    <source>
        <dbReference type="EMBL" id="AYO56050.1"/>
    </source>
</evidence>
<evidence type="ECO:0000313" key="3">
    <source>
        <dbReference type="Proteomes" id="UP000279962"/>
    </source>
</evidence>
<evidence type="ECO:0008006" key="4">
    <source>
        <dbReference type="Google" id="ProtNLM"/>
    </source>
</evidence>
<feature type="transmembrane region" description="Helical" evidence="1">
    <location>
        <begin position="6"/>
        <end position="26"/>
    </location>
</feature>
<dbReference type="AlphaFoldDB" id="A0A3G2T6T6"/>
<evidence type="ECO:0000256" key="1">
    <source>
        <dbReference type="SAM" id="Phobius"/>
    </source>
</evidence>
<accession>A0A3G2T6T6</accession>
<name>A0A3G2T6T6_9GAMM</name>
<keyword evidence="1" id="KW-0472">Membrane</keyword>
<dbReference type="Proteomes" id="UP000279962">
    <property type="component" value="Chromosome"/>
</dbReference>
<sequence>MNKSELIAFASLIISFLTLLIAFFALHSWKKQFNKSLLRDFVLNLYDSIHEIEQSNWEIVDYLNQYTENNIELIRDSAFFLNPIHIHKPELLENAKIVLSKLNHAINRLSGIYPDKNLRMLCERYLECISEINTFFIETELVGYNNDFSNKNLEKWTFSWLDKACDQEMFLQMQIEEKLLGLLKI</sequence>
<proteinExistence type="predicted"/>
<protein>
    <recommendedName>
        <fullName evidence="4">DUF4760 domain-containing protein</fullName>
    </recommendedName>
</protein>
<dbReference type="EMBL" id="CP033133">
    <property type="protein sequence ID" value="AYO56050.1"/>
    <property type="molecule type" value="Genomic_DNA"/>
</dbReference>
<gene>
    <name evidence="2" type="ORF">CDG68_21500</name>
</gene>
<reference evidence="2 3" key="1">
    <citation type="submission" date="2018-10" db="EMBL/GenBank/DDBJ databases">
        <title>The complete genome of Acinetobacter wuhouensis strain WCHAW010062.</title>
        <authorList>
            <person name="Hu Y."/>
            <person name="Long H."/>
            <person name="Feng Y."/>
            <person name="Zong Z."/>
        </authorList>
    </citation>
    <scope>NUCLEOTIDE SEQUENCE [LARGE SCALE GENOMIC DNA]</scope>
    <source>
        <strain evidence="2 3">WCHAW010062</strain>
    </source>
</reference>
<organism evidence="2 3">
    <name type="scientific">Acinetobacter wuhouensis</name>
    <dbReference type="NCBI Taxonomy" id="1879050"/>
    <lineage>
        <taxon>Bacteria</taxon>
        <taxon>Pseudomonadati</taxon>
        <taxon>Pseudomonadota</taxon>
        <taxon>Gammaproteobacteria</taxon>
        <taxon>Moraxellales</taxon>
        <taxon>Moraxellaceae</taxon>
        <taxon>Acinetobacter</taxon>
    </lineage>
</organism>